<evidence type="ECO:0000256" key="4">
    <source>
        <dbReference type="ARBA" id="ARBA00022574"/>
    </source>
</evidence>
<evidence type="ECO:0000256" key="2">
    <source>
        <dbReference type="ARBA" id="ARBA00005434"/>
    </source>
</evidence>
<evidence type="ECO:0000313" key="9">
    <source>
        <dbReference type="EMBL" id="JAS57981.1"/>
    </source>
</evidence>
<protein>
    <recommendedName>
        <fullName evidence="3">WD repeat-containing protein 76</fullName>
    </recommendedName>
</protein>
<keyword evidence="5" id="KW-0677">Repeat</keyword>
<comment type="similarity">
    <text evidence="2">Belongs to the WD repeat DDB2/WDR76 family.</text>
</comment>
<feature type="repeat" description="WD" evidence="6">
    <location>
        <begin position="354"/>
        <end position="396"/>
    </location>
</feature>
<evidence type="ECO:0000256" key="6">
    <source>
        <dbReference type="PROSITE-ProRule" id="PRU00221"/>
    </source>
</evidence>
<organism evidence="8">
    <name type="scientific">Cuerna arida</name>
    <dbReference type="NCBI Taxonomy" id="1464854"/>
    <lineage>
        <taxon>Eukaryota</taxon>
        <taxon>Metazoa</taxon>
        <taxon>Ecdysozoa</taxon>
        <taxon>Arthropoda</taxon>
        <taxon>Hexapoda</taxon>
        <taxon>Insecta</taxon>
        <taxon>Pterygota</taxon>
        <taxon>Neoptera</taxon>
        <taxon>Paraneoptera</taxon>
        <taxon>Hemiptera</taxon>
        <taxon>Auchenorrhyncha</taxon>
        <taxon>Membracoidea</taxon>
        <taxon>Cicadellidae</taxon>
        <taxon>Cicadellinae</taxon>
        <taxon>Proconiini</taxon>
        <taxon>Cuerna</taxon>
    </lineage>
</organism>
<dbReference type="InterPro" id="IPR001680">
    <property type="entry name" value="WD40_rpt"/>
</dbReference>
<dbReference type="PROSITE" id="PS50082">
    <property type="entry name" value="WD_REPEATS_2"/>
    <property type="match status" value="1"/>
</dbReference>
<evidence type="ECO:0000256" key="7">
    <source>
        <dbReference type="SAM" id="MobiDB-lite"/>
    </source>
</evidence>
<dbReference type="SMART" id="SM00320">
    <property type="entry name" value="WD40"/>
    <property type="match status" value="4"/>
</dbReference>
<dbReference type="InterPro" id="IPR050853">
    <property type="entry name" value="WD_repeat_DNA-damage-binding"/>
</dbReference>
<dbReference type="EMBL" id="GECZ01011788">
    <property type="protein sequence ID" value="JAS57981.1"/>
    <property type="molecule type" value="Transcribed_RNA"/>
</dbReference>
<dbReference type="PANTHER" id="PTHR14773">
    <property type="entry name" value="WD REPEAT-CONTAINING PROTEIN 76"/>
    <property type="match status" value="1"/>
</dbReference>
<dbReference type="GO" id="GO:0005634">
    <property type="term" value="C:nucleus"/>
    <property type="evidence" value="ECO:0007669"/>
    <property type="project" value="TreeGrafter"/>
</dbReference>
<feature type="region of interest" description="Disordered" evidence="7">
    <location>
        <begin position="107"/>
        <end position="135"/>
    </location>
</feature>
<dbReference type="InterPro" id="IPR036322">
    <property type="entry name" value="WD40_repeat_dom_sf"/>
</dbReference>
<dbReference type="SUPFAM" id="SSF50978">
    <property type="entry name" value="WD40 repeat-like"/>
    <property type="match status" value="1"/>
</dbReference>
<feature type="compositionally biased region" description="Polar residues" evidence="7">
    <location>
        <begin position="126"/>
        <end position="135"/>
    </location>
</feature>
<evidence type="ECO:0000256" key="5">
    <source>
        <dbReference type="ARBA" id="ARBA00022737"/>
    </source>
</evidence>
<reference evidence="8" key="1">
    <citation type="submission" date="2015-11" db="EMBL/GenBank/DDBJ databases">
        <title>De novo transcriptome assembly of four potential Pierce s Disease insect vectors from Arizona vineyards.</title>
        <authorList>
            <person name="Tassone E.E."/>
        </authorList>
    </citation>
    <scope>NUCLEOTIDE SEQUENCE</scope>
</reference>
<dbReference type="GO" id="GO:2000001">
    <property type="term" value="P:regulation of DNA damage checkpoint"/>
    <property type="evidence" value="ECO:0007669"/>
    <property type="project" value="TreeGrafter"/>
</dbReference>
<evidence type="ECO:0000256" key="1">
    <source>
        <dbReference type="ARBA" id="ARBA00002530"/>
    </source>
</evidence>
<feature type="region of interest" description="Disordered" evidence="7">
    <location>
        <begin position="31"/>
        <end position="79"/>
    </location>
</feature>
<dbReference type="InterPro" id="IPR015943">
    <property type="entry name" value="WD40/YVTN_repeat-like_dom_sf"/>
</dbReference>
<accession>A0A1B6EX02</accession>
<dbReference type="PANTHER" id="PTHR14773:SF0">
    <property type="entry name" value="WD REPEAT-CONTAINING PROTEIN 76"/>
    <property type="match status" value="1"/>
</dbReference>
<dbReference type="GO" id="GO:0003677">
    <property type="term" value="F:DNA binding"/>
    <property type="evidence" value="ECO:0007669"/>
    <property type="project" value="TreeGrafter"/>
</dbReference>
<proteinExistence type="inferred from homology"/>
<feature type="compositionally biased region" description="Acidic residues" evidence="7">
    <location>
        <begin position="54"/>
        <end position="78"/>
    </location>
</feature>
<name>A0A1B6EX02_9HEMI</name>
<evidence type="ECO:0000256" key="3">
    <source>
        <dbReference type="ARBA" id="ARBA00021234"/>
    </source>
</evidence>
<keyword evidence="4 6" id="KW-0853">WD repeat</keyword>
<dbReference type="EMBL" id="GECZ01027342">
    <property type="protein sequence ID" value="JAS42427.1"/>
    <property type="molecule type" value="Transcribed_RNA"/>
</dbReference>
<dbReference type="AlphaFoldDB" id="A0A1B6EX02"/>
<dbReference type="Gene3D" id="2.130.10.10">
    <property type="entry name" value="YVTN repeat-like/Quinoprotein amine dehydrogenase"/>
    <property type="match status" value="1"/>
</dbReference>
<comment type="function">
    <text evidence="1">Specifically binds 5-hydroxymethylcytosine (5hmC), suggesting that it acts as a specific reader of 5hmC.</text>
</comment>
<sequence>MANKLGLTPTERKYPRRNRKAVNYEERFLESSIEDTPTSRKRLKFMRNGSLSEGEVENEDINETKEDEPEESETEEISEYEKLRLKNLEENRRMLIELGLLNPKKEKQVVTKPQKPKVKSKAKLQETTVRSTPSKYSLRLRGKASGKDVLHELFQESPTITPDSKEVKKRIEEEVLPMSQDGESVDFLEGLKAFLSQESSVSSKDSLDSLIEDMRLMQLTTAARINSSRIQGMCIHPLESKLLVISGNTGGELSLWNVTEGEVVQFNPHKAAVNCMTVDKTDFSKVFSTSHDGTVRRADLNKSVFDLVYQTDEKSNFCHLTWHEHIDPNTLLVAHGTGDVAVVDLRAKAAQNWYHCHPRSVRTVHLHPTQQDYFLSASGLGECKIWDLRNTKKVRTYSKKHTDQFVSELTSPSKRKGLTSAFFSPDGSKVVSTCNDDYLHFYDTSDLANPRETHKVMHNNHTGRWLSVFKAVWHPQSSDLLFIGSMQKPNLIQLYSATGQLMRELKDKELTTICPVISLHPSLPVLVGGNSSGKAHLFTTSTISDQLVKREEEDDSS</sequence>
<gene>
    <name evidence="9" type="ORF">g.13676</name>
    <name evidence="8" type="ORF">g.13682</name>
</gene>
<evidence type="ECO:0000313" key="8">
    <source>
        <dbReference type="EMBL" id="JAS42427.1"/>
    </source>
</evidence>